<keyword evidence="5 8" id="KW-1133">Transmembrane helix</keyword>
<evidence type="ECO:0000256" key="1">
    <source>
        <dbReference type="ARBA" id="ARBA00004162"/>
    </source>
</evidence>
<name>A0ABY6GP19_9GAMM</name>
<dbReference type="EMBL" id="CP103300">
    <property type="protein sequence ID" value="UYM14487.1"/>
    <property type="molecule type" value="Genomic_DNA"/>
</dbReference>
<dbReference type="PANTHER" id="PTHR30558">
    <property type="entry name" value="EXBD MEMBRANE COMPONENT OF PMF-DRIVEN MACROMOLECULE IMPORT SYSTEM"/>
    <property type="match status" value="1"/>
</dbReference>
<evidence type="ECO:0000256" key="8">
    <source>
        <dbReference type="SAM" id="Phobius"/>
    </source>
</evidence>
<evidence type="ECO:0000256" key="5">
    <source>
        <dbReference type="ARBA" id="ARBA00022989"/>
    </source>
</evidence>
<comment type="subcellular location">
    <subcellularLocation>
        <location evidence="1">Cell membrane</location>
        <topology evidence="1">Single-pass membrane protein</topology>
    </subcellularLocation>
    <subcellularLocation>
        <location evidence="7">Cell membrane</location>
        <topology evidence="7">Single-pass type II membrane protein</topology>
    </subcellularLocation>
</comment>
<keyword evidence="10" id="KW-1185">Reference proteome</keyword>
<evidence type="ECO:0000256" key="2">
    <source>
        <dbReference type="ARBA" id="ARBA00005811"/>
    </source>
</evidence>
<dbReference type="Pfam" id="PF02472">
    <property type="entry name" value="ExbD"/>
    <property type="match status" value="1"/>
</dbReference>
<evidence type="ECO:0000313" key="9">
    <source>
        <dbReference type="EMBL" id="UYM14487.1"/>
    </source>
</evidence>
<reference evidence="9" key="1">
    <citation type="submission" date="2022-10" db="EMBL/GenBank/DDBJ databases">
        <title>Completed Genome Sequence of two octocoral isolated bacterium, Endozoicomonas euniceicola EF212T and Endozoicomonas gorgoniicola PS125T.</title>
        <authorList>
            <person name="Chiou Y.-J."/>
            <person name="Chen Y.-H."/>
        </authorList>
    </citation>
    <scope>NUCLEOTIDE SEQUENCE</scope>
    <source>
        <strain evidence="9">EF212</strain>
    </source>
</reference>
<dbReference type="InterPro" id="IPR003400">
    <property type="entry name" value="ExbD"/>
</dbReference>
<evidence type="ECO:0000256" key="4">
    <source>
        <dbReference type="ARBA" id="ARBA00022692"/>
    </source>
</evidence>
<feature type="transmembrane region" description="Helical" evidence="8">
    <location>
        <begin position="20"/>
        <end position="39"/>
    </location>
</feature>
<keyword evidence="6 8" id="KW-0472">Membrane</keyword>
<comment type="similarity">
    <text evidence="2 7">Belongs to the ExbD/TolR family.</text>
</comment>
<dbReference type="Proteomes" id="UP001163255">
    <property type="component" value="Chromosome"/>
</dbReference>
<keyword evidence="7" id="KW-0813">Transport</keyword>
<accession>A0ABY6GP19</accession>
<gene>
    <name evidence="9" type="ORF">NX720_16510</name>
</gene>
<evidence type="ECO:0000313" key="10">
    <source>
        <dbReference type="Proteomes" id="UP001163255"/>
    </source>
</evidence>
<evidence type="ECO:0000256" key="7">
    <source>
        <dbReference type="RuleBase" id="RU003879"/>
    </source>
</evidence>
<evidence type="ECO:0000256" key="3">
    <source>
        <dbReference type="ARBA" id="ARBA00022475"/>
    </source>
</evidence>
<evidence type="ECO:0000256" key="6">
    <source>
        <dbReference type="ARBA" id="ARBA00023136"/>
    </source>
</evidence>
<organism evidence="9 10">
    <name type="scientific">Endozoicomonas euniceicola</name>
    <dbReference type="NCBI Taxonomy" id="1234143"/>
    <lineage>
        <taxon>Bacteria</taxon>
        <taxon>Pseudomonadati</taxon>
        <taxon>Pseudomonadota</taxon>
        <taxon>Gammaproteobacteria</taxon>
        <taxon>Oceanospirillales</taxon>
        <taxon>Endozoicomonadaceae</taxon>
        <taxon>Endozoicomonas</taxon>
    </lineage>
</organism>
<protein>
    <submittedName>
        <fullName evidence="9">Biopolymer transporter ExbD</fullName>
    </submittedName>
</protein>
<keyword evidence="3" id="KW-1003">Cell membrane</keyword>
<keyword evidence="7" id="KW-0653">Protein transport</keyword>
<dbReference type="Gene3D" id="3.30.420.270">
    <property type="match status" value="1"/>
</dbReference>
<keyword evidence="4 7" id="KW-0812">Transmembrane</keyword>
<dbReference type="RefSeq" id="WP_262595991.1">
    <property type="nucleotide sequence ID" value="NZ_CP103300.1"/>
</dbReference>
<sequence>MIDIPESEKNVSVQDAMTPMIDVIFSLIAFMMLMINAPLMNMKVELPETEPEVASAAPMEKEVVTITIDPTIKGWLLNEEKINSDEQLKAKLAALSAEHGDQFSIVVNSDKQAPVQTMVNLFAILQSMKLEVAHLALEAGGNST</sequence>
<dbReference type="PANTHER" id="PTHR30558:SF15">
    <property type="entry name" value="BIOPOLYMER TRANSPORT PROTEIN EXBD1"/>
    <property type="match status" value="1"/>
</dbReference>
<proteinExistence type="inferred from homology"/>